<dbReference type="GO" id="GO:0000287">
    <property type="term" value="F:magnesium ion binding"/>
    <property type="evidence" value="ECO:0007669"/>
    <property type="project" value="UniProtKB-UniRule"/>
</dbReference>
<comment type="subunit">
    <text evidence="7">Monomer.</text>
</comment>
<sequence>MRLPLKIVLVGMPGSGKSTFGRQLARELNFVFIDLDHHIEKEEGRLIKDIFAEDGEGKFRELETKYLAEVLENVEGFVLSTGGGTPCFNDNMELINEKGIAVFLDVPLETIHRRLTKDSASQRPMFFGMSAGEITLKLKDLVAVRGPYYEQAKIKLSGEDPSTELLMSELMTLLRN</sequence>
<comment type="similarity">
    <text evidence="7">Belongs to the shikimate kinase family.</text>
</comment>
<dbReference type="PANTHER" id="PTHR21087">
    <property type="entry name" value="SHIKIMATE KINASE"/>
    <property type="match status" value="1"/>
</dbReference>
<dbReference type="InterPro" id="IPR000623">
    <property type="entry name" value="Shikimate_kinase/TSH1"/>
</dbReference>
<feature type="binding site" evidence="7">
    <location>
        <position position="123"/>
    </location>
    <ligand>
        <name>ATP</name>
        <dbReference type="ChEBI" id="CHEBI:30616"/>
    </ligand>
</feature>
<keyword evidence="2 7" id="KW-0808">Transferase</keyword>
<dbReference type="GO" id="GO:0005524">
    <property type="term" value="F:ATP binding"/>
    <property type="evidence" value="ECO:0007669"/>
    <property type="project" value="UniProtKB-UniRule"/>
</dbReference>
<evidence type="ECO:0000256" key="4">
    <source>
        <dbReference type="ARBA" id="ARBA00022777"/>
    </source>
</evidence>
<evidence type="ECO:0000256" key="7">
    <source>
        <dbReference type="HAMAP-Rule" id="MF_00109"/>
    </source>
</evidence>
<protein>
    <recommendedName>
        <fullName evidence="7">Shikimate kinase</fullName>
        <shortName evidence="7">SK</shortName>
        <ecNumber evidence="7">2.7.1.71</ecNumber>
    </recommendedName>
</protein>
<evidence type="ECO:0000256" key="3">
    <source>
        <dbReference type="ARBA" id="ARBA00022741"/>
    </source>
</evidence>
<feature type="binding site" evidence="7">
    <location>
        <position position="36"/>
    </location>
    <ligand>
        <name>substrate</name>
    </ligand>
</feature>
<keyword evidence="5 7" id="KW-0067">ATP-binding</keyword>
<dbReference type="InterPro" id="IPR027417">
    <property type="entry name" value="P-loop_NTPase"/>
</dbReference>
<evidence type="ECO:0000313" key="8">
    <source>
        <dbReference type="EMBL" id="SIS86237.1"/>
    </source>
</evidence>
<comment type="subcellular location">
    <subcellularLocation>
        <location evidence="7">Cytoplasm</location>
    </subcellularLocation>
</comment>
<evidence type="ECO:0000256" key="6">
    <source>
        <dbReference type="ARBA" id="ARBA00023141"/>
    </source>
</evidence>
<keyword evidence="1 7" id="KW-0028">Amino-acid biosynthesis</keyword>
<evidence type="ECO:0000256" key="1">
    <source>
        <dbReference type="ARBA" id="ARBA00022605"/>
    </source>
</evidence>
<comment type="pathway">
    <text evidence="7">Metabolic intermediate biosynthesis; chorismate biosynthesis; chorismate from D-erythrose 4-phosphate and phosphoenolpyruvate: step 5/7.</text>
</comment>
<proteinExistence type="inferred from homology"/>
<keyword evidence="7" id="KW-0460">Magnesium</keyword>
<dbReference type="PRINTS" id="PR01100">
    <property type="entry name" value="SHIKIMTKNASE"/>
</dbReference>
<dbReference type="OrthoDB" id="9800332at2"/>
<comment type="function">
    <text evidence="7">Catalyzes the specific phosphorylation of the 3-hydroxyl group of shikimic acid using ATP as a cosubstrate.</text>
</comment>
<dbReference type="CDD" id="cd00464">
    <property type="entry name" value="SK"/>
    <property type="match status" value="1"/>
</dbReference>
<dbReference type="GO" id="GO:0005829">
    <property type="term" value="C:cytosol"/>
    <property type="evidence" value="ECO:0007669"/>
    <property type="project" value="TreeGrafter"/>
</dbReference>
<feature type="binding site" evidence="7">
    <location>
        <position position="83"/>
    </location>
    <ligand>
        <name>substrate</name>
    </ligand>
</feature>
<dbReference type="UniPathway" id="UPA00053">
    <property type="reaction ID" value="UER00088"/>
</dbReference>
<dbReference type="GO" id="GO:0009423">
    <property type="term" value="P:chorismate biosynthetic process"/>
    <property type="evidence" value="ECO:0007669"/>
    <property type="project" value="UniProtKB-UniRule"/>
</dbReference>
<dbReference type="HAMAP" id="MF_00109">
    <property type="entry name" value="Shikimate_kinase"/>
    <property type="match status" value="1"/>
</dbReference>
<evidence type="ECO:0000256" key="2">
    <source>
        <dbReference type="ARBA" id="ARBA00022679"/>
    </source>
</evidence>
<comment type="cofactor">
    <cofactor evidence="7">
        <name>Mg(2+)</name>
        <dbReference type="ChEBI" id="CHEBI:18420"/>
    </cofactor>
    <text evidence="7">Binds 1 Mg(2+) ion per subunit.</text>
</comment>
<dbReference type="GO" id="GO:0004765">
    <property type="term" value="F:shikimate kinase activity"/>
    <property type="evidence" value="ECO:0007669"/>
    <property type="project" value="UniProtKB-UniRule"/>
</dbReference>
<name>A0A1N7MJH0_9BACT</name>
<dbReference type="InterPro" id="IPR031322">
    <property type="entry name" value="Shikimate/glucono_kinase"/>
</dbReference>
<feature type="binding site" evidence="7">
    <location>
        <position position="60"/>
    </location>
    <ligand>
        <name>substrate</name>
    </ligand>
</feature>
<feature type="binding site" evidence="7">
    <location>
        <position position="18"/>
    </location>
    <ligand>
        <name>Mg(2+)</name>
        <dbReference type="ChEBI" id="CHEBI:18420"/>
    </ligand>
</feature>
<dbReference type="PANTHER" id="PTHR21087:SF16">
    <property type="entry name" value="SHIKIMATE KINASE 1, CHLOROPLASTIC"/>
    <property type="match status" value="1"/>
</dbReference>
<keyword evidence="9" id="KW-1185">Reference proteome</keyword>
<organism evidence="8 9">
    <name type="scientific">Belliella pelovolcani</name>
    <dbReference type="NCBI Taxonomy" id="529505"/>
    <lineage>
        <taxon>Bacteria</taxon>
        <taxon>Pseudomonadati</taxon>
        <taxon>Bacteroidota</taxon>
        <taxon>Cytophagia</taxon>
        <taxon>Cytophagales</taxon>
        <taxon>Cyclobacteriaceae</taxon>
        <taxon>Belliella</taxon>
    </lineage>
</organism>
<dbReference type="Proteomes" id="UP000186026">
    <property type="component" value="Unassembled WGS sequence"/>
</dbReference>
<dbReference type="STRING" id="529505.SAMN05421761_106145"/>
<feature type="binding site" evidence="7">
    <location>
        <begin position="14"/>
        <end position="19"/>
    </location>
    <ligand>
        <name>ATP</name>
        <dbReference type="ChEBI" id="CHEBI:30616"/>
    </ligand>
</feature>
<dbReference type="EMBL" id="FTOP01000006">
    <property type="protein sequence ID" value="SIS86237.1"/>
    <property type="molecule type" value="Genomic_DNA"/>
</dbReference>
<evidence type="ECO:0000313" key="9">
    <source>
        <dbReference type="Proteomes" id="UP000186026"/>
    </source>
</evidence>
<accession>A0A1N7MJH0</accession>
<evidence type="ECO:0000256" key="5">
    <source>
        <dbReference type="ARBA" id="ARBA00022840"/>
    </source>
</evidence>
<dbReference type="GO" id="GO:0009073">
    <property type="term" value="P:aromatic amino acid family biosynthetic process"/>
    <property type="evidence" value="ECO:0007669"/>
    <property type="project" value="UniProtKB-KW"/>
</dbReference>
<dbReference type="AlphaFoldDB" id="A0A1N7MJH0"/>
<keyword evidence="3 7" id="KW-0547">Nucleotide-binding</keyword>
<dbReference type="Pfam" id="PF01202">
    <property type="entry name" value="SKI"/>
    <property type="match status" value="1"/>
</dbReference>
<keyword evidence="4 7" id="KW-0418">Kinase</keyword>
<keyword evidence="6 7" id="KW-0057">Aromatic amino acid biosynthesis</keyword>
<dbReference type="Gene3D" id="3.40.50.300">
    <property type="entry name" value="P-loop containing nucleotide triphosphate hydrolases"/>
    <property type="match status" value="1"/>
</dbReference>
<comment type="catalytic activity">
    <reaction evidence="7">
        <text>shikimate + ATP = 3-phosphoshikimate + ADP + H(+)</text>
        <dbReference type="Rhea" id="RHEA:13121"/>
        <dbReference type="ChEBI" id="CHEBI:15378"/>
        <dbReference type="ChEBI" id="CHEBI:30616"/>
        <dbReference type="ChEBI" id="CHEBI:36208"/>
        <dbReference type="ChEBI" id="CHEBI:145989"/>
        <dbReference type="ChEBI" id="CHEBI:456216"/>
        <dbReference type="EC" id="2.7.1.71"/>
    </reaction>
</comment>
<dbReference type="GO" id="GO:0008652">
    <property type="term" value="P:amino acid biosynthetic process"/>
    <property type="evidence" value="ECO:0007669"/>
    <property type="project" value="UniProtKB-KW"/>
</dbReference>
<gene>
    <name evidence="7" type="primary">aroK</name>
    <name evidence="8" type="ORF">SAMN05421761_106145</name>
</gene>
<keyword evidence="7" id="KW-0963">Cytoplasm</keyword>
<comment type="caution">
    <text evidence="7">Lacks conserved residue(s) required for the propagation of feature annotation.</text>
</comment>
<dbReference type="SUPFAM" id="SSF52540">
    <property type="entry name" value="P-loop containing nucleoside triphosphate hydrolases"/>
    <property type="match status" value="1"/>
</dbReference>
<keyword evidence="7" id="KW-0479">Metal-binding</keyword>
<dbReference type="EC" id="2.7.1.71" evidence="7"/>
<dbReference type="RefSeq" id="WP_076500689.1">
    <property type="nucleotide sequence ID" value="NZ_FTOP01000006.1"/>
</dbReference>
<feature type="binding site" evidence="7">
    <location>
        <position position="145"/>
    </location>
    <ligand>
        <name>substrate</name>
    </ligand>
</feature>
<reference evidence="9" key="1">
    <citation type="submission" date="2017-01" db="EMBL/GenBank/DDBJ databases">
        <authorList>
            <person name="Varghese N."/>
            <person name="Submissions S."/>
        </authorList>
    </citation>
    <scope>NUCLEOTIDE SEQUENCE [LARGE SCALE GENOMIC DNA]</scope>
    <source>
        <strain evidence="9">DSM 46698</strain>
    </source>
</reference>